<dbReference type="Pfam" id="PF00440">
    <property type="entry name" value="TetR_N"/>
    <property type="match status" value="1"/>
</dbReference>
<evidence type="ECO:0000256" key="5">
    <source>
        <dbReference type="SAM" id="MobiDB-lite"/>
    </source>
</evidence>
<evidence type="ECO:0000259" key="6">
    <source>
        <dbReference type="PROSITE" id="PS50977"/>
    </source>
</evidence>
<comment type="caution">
    <text evidence="7">The sequence shown here is derived from an EMBL/GenBank/DDBJ whole genome shotgun (WGS) entry which is preliminary data.</text>
</comment>
<dbReference type="Gene3D" id="1.10.357.10">
    <property type="entry name" value="Tetracycline Repressor, domain 2"/>
    <property type="match status" value="1"/>
</dbReference>
<keyword evidence="1" id="KW-0805">Transcription regulation</keyword>
<reference evidence="7 8" key="1">
    <citation type="journal article" date="2020" name="Int. J. Syst. Evol. Microbiol.">
        <title>Novel acetic acid bacteria from cider fermentations: Acetobacter conturbans sp. nov. and Acetobacter fallax sp. nov.</title>
        <authorList>
            <person name="Sombolestani A.S."/>
            <person name="Cleenwerck I."/>
            <person name="Cnockaert M."/>
            <person name="Borremans W."/>
            <person name="Wieme A.D."/>
            <person name="De Vuyst L."/>
            <person name="Vandamme P."/>
        </authorList>
    </citation>
    <scope>NUCLEOTIDE SEQUENCE [LARGE SCALE GENOMIC DNA]</scope>
    <source>
        <strain evidence="7 8">LMG 30640</strain>
    </source>
</reference>
<organism evidence="7 8">
    <name type="scientific">Acetobacter musti</name>
    <dbReference type="NCBI Taxonomy" id="864732"/>
    <lineage>
        <taxon>Bacteria</taxon>
        <taxon>Pseudomonadati</taxon>
        <taxon>Pseudomonadota</taxon>
        <taxon>Alphaproteobacteria</taxon>
        <taxon>Acetobacterales</taxon>
        <taxon>Acetobacteraceae</taxon>
        <taxon>Acetobacter</taxon>
    </lineage>
</organism>
<feature type="DNA-binding region" description="H-T-H motif" evidence="4">
    <location>
        <begin position="52"/>
        <end position="71"/>
    </location>
</feature>
<dbReference type="SUPFAM" id="SSF46689">
    <property type="entry name" value="Homeodomain-like"/>
    <property type="match status" value="1"/>
</dbReference>
<dbReference type="InterPro" id="IPR009057">
    <property type="entry name" value="Homeodomain-like_sf"/>
</dbReference>
<keyword evidence="2 4" id="KW-0238">DNA-binding</keyword>
<evidence type="ECO:0000256" key="4">
    <source>
        <dbReference type="PROSITE-ProRule" id="PRU00335"/>
    </source>
</evidence>
<protein>
    <submittedName>
        <fullName evidence="7">TetR family transcriptional regulator</fullName>
    </submittedName>
</protein>
<dbReference type="Proteomes" id="UP000635278">
    <property type="component" value="Unassembled WGS sequence"/>
</dbReference>
<sequence>MSSASDSVRASGRRPVTPRAHPGKAYHHGDLRAALLCSARTLLEEQSIAALGLRAITRHAGVSQTAAIPHFGNLTGLLSALATVGYEDLADALTPALPQGAHAAGMAYVRFAIRNPGLFTLMFRSDAIDRKEPDLAAASAQTSAMLTRLIGSLEGPRSSQTRAGTRAALWGKVHGLAVLAVDGLLEPLLTFDGEEMSLDELIADALR</sequence>
<dbReference type="InterPro" id="IPR025996">
    <property type="entry name" value="MT1864/Rv1816-like_C"/>
</dbReference>
<dbReference type="InterPro" id="IPR001647">
    <property type="entry name" value="HTH_TetR"/>
</dbReference>
<feature type="domain" description="HTH tetR-type" evidence="6">
    <location>
        <begin position="29"/>
        <end position="89"/>
    </location>
</feature>
<keyword evidence="3" id="KW-0804">Transcription</keyword>
<dbReference type="Pfam" id="PF13305">
    <property type="entry name" value="TetR_C_33"/>
    <property type="match status" value="1"/>
</dbReference>
<dbReference type="PROSITE" id="PS50977">
    <property type="entry name" value="HTH_TETR_2"/>
    <property type="match status" value="1"/>
</dbReference>
<name>A0ABX0JT54_9PROT</name>
<evidence type="ECO:0000256" key="2">
    <source>
        <dbReference type="ARBA" id="ARBA00023125"/>
    </source>
</evidence>
<evidence type="ECO:0000313" key="8">
    <source>
        <dbReference type="Proteomes" id="UP000635278"/>
    </source>
</evidence>
<gene>
    <name evidence="7" type="ORF">GOB93_13860</name>
</gene>
<evidence type="ECO:0000256" key="1">
    <source>
        <dbReference type="ARBA" id="ARBA00023015"/>
    </source>
</evidence>
<evidence type="ECO:0000256" key="3">
    <source>
        <dbReference type="ARBA" id="ARBA00023163"/>
    </source>
</evidence>
<accession>A0ABX0JT54</accession>
<dbReference type="SUPFAM" id="SSF48498">
    <property type="entry name" value="Tetracyclin repressor-like, C-terminal domain"/>
    <property type="match status" value="1"/>
</dbReference>
<feature type="region of interest" description="Disordered" evidence="5">
    <location>
        <begin position="1"/>
        <end position="25"/>
    </location>
</feature>
<dbReference type="InterPro" id="IPR036271">
    <property type="entry name" value="Tet_transcr_reg_TetR-rel_C_sf"/>
</dbReference>
<dbReference type="EMBL" id="WOTB01000019">
    <property type="protein sequence ID" value="NHN85720.1"/>
    <property type="molecule type" value="Genomic_DNA"/>
</dbReference>
<keyword evidence="8" id="KW-1185">Reference proteome</keyword>
<proteinExistence type="predicted"/>
<evidence type="ECO:0000313" key="7">
    <source>
        <dbReference type="EMBL" id="NHN85720.1"/>
    </source>
</evidence>